<feature type="region of interest" description="Disordered" evidence="1">
    <location>
        <begin position="166"/>
        <end position="186"/>
    </location>
</feature>
<keyword evidence="3" id="KW-1185">Reference proteome</keyword>
<proteinExistence type="predicted"/>
<dbReference type="Proteomes" id="UP000054937">
    <property type="component" value="Unassembled WGS sequence"/>
</dbReference>
<name>A0A0V0R8X4_PSEPJ</name>
<gene>
    <name evidence="2" type="ORF">PPERSA_12050</name>
</gene>
<sequence length="275" mass="32902">MKEKKQEIYQALYKICSEENLERAKPRSIQQKLKQQGIIIESSQKKQVCERYFKQVQEAIKQNWCLEYFLLEQEKKSKNRSRVIKEDEAERIQVYLNEFTQCGQNKFKNKKQLDQHLQKAFNLDVNLRQKSKTTFNYFKQYYVTKKQRGKTSSKYIEKQLQKLQDQQSLQEEQKNENTDDNNSQIKNQICNQGSFSAIVQDDSNLRQQKFHLDNNGNQQLISRLFNCKYNEQLQNGQQQQLISSQNSQQCLSKSLENQNEKQQQNEAQIEQYLLN</sequence>
<comment type="caution">
    <text evidence="2">The sequence shown here is derived from an EMBL/GenBank/DDBJ whole genome shotgun (WGS) entry which is preliminary data.</text>
</comment>
<dbReference type="EMBL" id="LDAU01000013">
    <property type="protein sequence ID" value="KRX10926.1"/>
    <property type="molecule type" value="Genomic_DNA"/>
</dbReference>
<accession>A0A0V0R8X4</accession>
<organism evidence="2 3">
    <name type="scientific">Pseudocohnilembus persalinus</name>
    <name type="common">Ciliate</name>
    <dbReference type="NCBI Taxonomy" id="266149"/>
    <lineage>
        <taxon>Eukaryota</taxon>
        <taxon>Sar</taxon>
        <taxon>Alveolata</taxon>
        <taxon>Ciliophora</taxon>
        <taxon>Intramacronucleata</taxon>
        <taxon>Oligohymenophorea</taxon>
        <taxon>Scuticociliatia</taxon>
        <taxon>Philasterida</taxon>
        <taxon>Pseudocohnilembidae</taxon>
        <taxon>Pseudocohnilembus</taxon>
    </lineage>
</organism>
<protein>
    <submittedName>
        <fullName evidence="2">Uncharacterized protein</fullName>
    </submittedName>
</protein>
<evidence type="ECO:0000313" key="3">
    <source>
        <dbReference type="Proteomes" id="UP000054937"/>
    </source>
</evidence>
<reference evidence="2 3" key="1">
    <citation type="journal article" date="2015" name="Sci. Rep.">
        <title>Genome of the facultative scuticociliatosis pathogen Pseudocohnilembus persalinus provides insight into its virulence through horizontal gene transfer.</title>
        <authorList>
            <person name="Xiong J."/>
            <person name="Wang G."/>
            <person name="Cheng J."/>
            <person name="Tian M."/>
            <person name="Pan X."/>
            <person name="Warren A."/>
            <person name="Jiang C."/>
            <person name="Yuan D."/>
            <person name="Miao W."/>
        </authorList>
    </citation>
    <scope>NUCLEOTIDE SEQUENCE [LARGE SCALE GENOMIC DNA]</scope>
    <source>
        <strain evidence="2">36N120E</strain>
    </source>
</reference>
<dbReference type="AlphaFoldDB" id="A0A0V0R8X4"/>
<evidence type="ECO:0000313" key="2">
    <source>
        <dbReference type="EMBL" id="KRX10926.1"/>
    </source>
</evidence>
<dbReference type="InParanoid" id="A0A0V0R8X4"/>
<evidence type="ECO:0000256" key="1">
    <source>
        <dbReference type="SAM" id="MobiDB-lite"/>
    </source>
</evidence>